<protein>
    <submittedName>
        <fullName evidence="1">Uncharacterized protein</fullName>
    </submittedName>
</protein>
<name>A0A8S5RMV3_9VIRU</name>
<evidence type="ECO:0000313" key="1">
    <source>
        <dbReference type="EMBL" id="DAE32340.1"/>
    </source>
</evidence>
<dbReference type="EMBL" id="BK059120">
    <property type="protein sequence ID" value="DAE32340.1"/>
    <property type="molecule type" value="Genomic_DNA"/>
</dbReference>
<organism evidence="1">
    <name type="scientific">virus sp. ctviY17</name>
    <dbReference type="NCBI Taxonomy" id="2825828"/>
    <lineage>
        <taxon>Viruses</taxon>
    </lineage>
</organism>
<proteinExistence type="predicted"/>
<sequence>MDKAQKHWERIQQKKKREAEQISAAIVKRDAWIMDAAECLVRQFRR</sequence>
<accession>A0A8S5RMV3</accession>
<reference evidence="1" key="1">
    <citation type="journal article" date="2021" name="Proc. Natl. Acad. Sci. U.S.A.">
        <title>A Catalog of Tens of Thousands of Viruses from Human Metagenomes Reveals Hidden Associations with Chronic Diseases.</title>
        <authorList>
            <person name="Tisza M.J."/>
            <person name="Buck C.B."/>
        </authorList>
    </citation>
    <scope>NUCLEOTIDE SEQUENCE</scope>
    <source>
        <strain evidence="1">CtviY17</strain>
    </source>
</reference>